<dbReference type="Pfam" id="PF13349">
    <property type="entry name" value="DUF4097"/>
    <property type="match status" value="1"/>
</dbReference>
<protein>
    <submittedName>
        <fullName evidence="2">DUF4097 family beta strand repeat protein</fullName>
    </submittedName>
</protein>
<accession>A0A9D1LMA3</accession>
<dbReference type="PANTHER" id="PTHR34094:SF1">
    <property type="entry name" value="PROTEIN FAM185A"/>
    <property type="match status" value="1"/>
</dbReference>
<reference evidence="2" key="1">
    <citation type="submission" date="2020-10" db="EMBL/GenBank/DDBJ databases">
        <authorList>
            <person name="Gilroy R."/>
        </authorList>
    </citation>
    <scope>NUCLEOTIDE SEQUENCE</scope>
    <source>
        <strain evidence="2">CHK191-8634</strain>
    </source>
</reference>
<dbReference type="PANTHER" id="PTHR34094">
    <property type="match status" value="1"/>
</dbReference>
<evidence type="ECO:0000313" key="2">
    <source>
        <dbReference type="EMBL" id="HIU44473.1"/>
    </source>
</evidence>
<reference evidence="2" key="2">
    <citation type="journal article" date="2021" name="PeerJ">
        <title>Extensive microbial diversity within the chicken gut microbiome revealed by metagenomics and culture.</title>
        <authorList>
            <person name="Gilroy R."/>
            <person name="Ravi A."/>
            <person name="Getino M."/>
            <person name="Pursley I."/>
            <person name="Horton D.L."/>
            <person name="Alikhan N.F."/>
            <person name="Baker D."/>
            <person name="Gharbi K."/>
            <person name="Hall N."/>
            <person name="Watson M."/>
            <person name="Adriaenssens E.M."/>
            <person name="Foster-Nyarko E."/>
            <person name="Jarju S."/>
            <person name="Secka A."/>
            <person name="Antonio M."/>
            <person name="Oren A."/>
            <person name="Chaudhuri R.R."/>
            <person name="La Ragione R."/>
            <person name="Hildebrand F."/>
            <person name="Pallen M.J."/>
        </authorList>
    </citation>
    <scope>NUCLEOTIDE SEQUENCE</scope>
    <source>
        <strain evidence="2">CHK191-8634</strain>
    </source>
</reference>
<dbReference type="InterPro" id="IPR025164">
    <property type="entry name" value="Toastrack_DUF4097"/>
</dbReference>
<proteinExistence type="predicted"/>
<dbReference type="EMBL" id="DVMR01000068">
    <property type="protein sequence ID" value="HIU44473.1"/>
    <property type="molecule type" value="Genomic_DNA"/>
</dbReference>
<evidence type="ECO:0000259" key="1">
    <source>
        <dbReference type="Pfam" id="PF13349"/>
    </source>
</evidence>
<evidence type="ECO:0000313" key="3">
    <source>
        <dbReference type="Proteomes" id="UP000824073"/>
    </source>
</evidence>
<dbReference type="NCBIfam" id="NF038403">
    <property type="entry name" value="perm_prefix_1"/>
    <property type="match status" value="1"/>
</dbReference>
<gene>
    <name evidence="2" type="ORF">IAB67_09275</name>
</gene>
<dbReference type="Gene3D" id="2.160.20.120">
    <property type="match status" value="1"/>
</dbReference>
<comment type="caution">
    <text evidence="2">The sequence shown here is derived from an EMBL/GenBank/DDBJ whole genome shotgun (WGS) entry which is preliminary data.</text>
</comment>
<feature type="domain" description="DUF4097" evidence="1">
    <location>
        <begin position="147"/>
        <end position="408"/>
    </location>
</feature>
<organism evidence="2 3">
    <name type="scientific">Candidatus Ventrousia excrementavium</name>
    <dbReference type="NCBI Taxonomy" id="2840961"/>
    <lineage>
        <taxon>Bacteria</taxon>
        <taxon>Bacillati</taxon>
        <taxon>Bacillota</taxon>
        <taxon>Clostridia</taxon>
        <taxon>Eubacteriales</taxon>
        <taxon>Clostridiaceae</taxon>
        <taxon>Clostridiaceae incertae sedis</taxon>
        <taxon>Candidatus Ventrousia</taxon>
    </lineage>
</organism>
<dbReference type="AlphaFoldDB" id="A0A9D1LMA3"/>
<dbReference type="InterPro" id="IPR047928">
    <property type="entry name" value="Perm_prefix_1"/>
</dbReference>
<dbReference type="Proteomes" id="UP000824073">
    <property type="component" value="Unassembled WGS sequence"/>
</dbReference>
<name>A0A9D1LMA3_9CLOT</name>
<sequence length="412" mass="45349">MNEKIRRQVLSLLAEAPDCPEKTEIADELTQNLTDKYEDLVAQGRDPDDAYREVLAGIGDISEMISFLREVGASRQTESKTDAFDAPFADFEERVRNFSSQLARSIEEPMRSMADDIESAAKQLQQNIRRSGRTYCYDTTYEADGVEELLIEMKSGDLTLRPGPDQYIRITERSRAALSDEQRISVERNGDCLRIAQGRSYVGFVWFGFGVISSDLEIELPARLWRAVTATGVNEVSITELKCRTLGIKSTSGDIKITRLESETLTIDSTSGDITVSGNIDNVDIRTKSGDVDLKDMVVSNLSVDQISGDMDFSGAVLSALIKSKSGDTFLRTHSAPRALTIDSISGDVRVILPENDGFAIQYKRVSGDFKSDFGLMTSLNSRKGVASYKNASEPSYTISTVSGDISVLRGS</sequence>